<name>A0A1T5LVH9_9FIRM</name>
<dbReference type="Gene3D" id="3.90.1210.10">
    <property type="entry name" value="Antifreeze-like/N-acetylneuraminic acid synthase C-terminal domain"/>
    <property type="match status" value="1"/>
</dbReference>
<protein>
    <submittedName>
        <fullName evidence="3">Pilus assembly protein CpaB</fullName>
    </submittedName>
</protein>
<gene>
    <name evidence="3" type="ORF">SAMN02194393_03409</name>
</gene>
<organism evidence="3 4">
    <name type="scientific">Maledivibacter halophilus</name>
    <dbReference type="NCBI Taxonomy" id="36842"/>
    <lineage>
        <taxon>Bacteria</taxon>
        <taxon>Bacillati</taxon>
        <taxon>Bacillota</taxon>
        <taxon>Clostridia</taxon>
        <taxon>Peptostreptococcales</taxon>
        <taxon>Caminicellaceae</taxon>
        <taxon>Maledivibacter</taxon>
    </lineage>
</organism>
<accession>A0A1T5LVH9</accession>
<dbReference type="Proteomes" id="UP000190285">
    <property type="component" value="Unassembled WGS sequence"/>
</dbReference>
<keyword evidence="4" id="KW-1185">Reference proteome</keyword>
<evidence type="ECO:0000313" key="3">
    <source>
        <dbReference type="EMBL" id="SKC79996.1"/>
    </source>
</evidence>
<dbReference type="Pfam" id="PF08666">
    <property type="entry name" value="SAF"/>
    <property type="match status" value="1"/>
</dbReference>
<dbReference type="SMART" id="SM00858">
    <property type="entry name" value="SAF"/>
    <property type="match status" value="1"/>
</dbReference>
<sequence>MNFLKNKTILGLICILLSLIICFGVTPLFNEAVGAKTEIIRVSKNIKAGEVITNSKVQTVTIGGYNLPDNVLKDKSNIVGKYATADLMKGDYILSSKVSDDPLTENEYLYNFDGSKRAISVTIKSFAAGLSGKIEKGDIVSIIASDYGEFRETIIFPELQYVEVLAVTTKKGTDRIYEGSSSEEDQELPSTITLIVNERQSKLLAELEQNSKIHTALVYRGKRENAERFLKEQEELILKLEGNISNPEVTTSNDDGLTEAKQGVTANDQ</sequence>
<feature type="compositionally biased region" description="Polar residues" evidence="1">
    <location>
        <begin position="245"/>
        <end position="255"/>
    </location>
</feature>
<dbReference type="InterPro" id="IPR031571">
    <property type="entry name" value="RcpC_dom"/>
</dbReference>
<evidence type="ECO:0000256" key="1">
    <source>
        <dbReference type="SAM" id="MobiDB-lite"/>
    </source>
</evidence>
<evidence type="ECO:0000259" key="2">
    <source>
        <dbReference type="SMART" id="SM00858"/>
    </source>
</evidence>
<dbReference type="InterPro" id="IPR013974">
    <property type="entry name" value="SAF"/>
</dbReference>
<dbReference type="EMBL" id="FUZT01000008">
    <property type="protein sequence ID" value="SKC79996.1"/>
    <property type="molecule type" value="Genomic_DNA"/>
</dbReference>
<feature type="domain" description="SAF" evidence="2">
    <location>
        <begin position="37"/>
        <end position="99"/>
    </location>
</feature>
<feature type="region of interest" description="Disordered" evidence="1">
    <location>
        <begin position="245"/>
        <end position="269"/>
    </location>
</feature>
<proteinExistence type="predicted"/>
<dbReference type="STRING" id="36842.SAMN02194393_03409"/>
<dbReference type="AlphaFoldDB" id="A0A1T5LVH9"/>
<dbReference type="CDD" id="cd11614">
    <property type="entry name" value="SAF_CpaB_FlgA_like"/>
    <property type="match status" value="1"/>
</dbReference>
<dbReference type="OrthoDB" id="1953381at2"/>
<dbReference type="Pfam" id="PF16976">
    <property type="entry name" value="RcpC"/>
    <property type="match status" value="1"/>
</dbReference>
<dbReference type="RefSeq" id="WP_079493238.1">
    <property type="nucleotide sequence ID" value="NZ_FUZT01000008.1"/>
</dbReference>
<evidence type="ECO:0000313" key="4">
    <source>
        <dbReference type="Proteomes" id="UP000190285"/>
    </source>
</evidence>
<reference evidence="3 4" key="1">
    <citation type="submission" date="2017-02" db="EMBL/GenBank/DDBJ databases">
        <authorList>
            <person name="Peterson S.W."/>
        </authorList>
    </citation>
    <scope>NUCLEOTIDE SEQUENCE [LARGE SCALE GENOMIC DNA]</scope>
    <source>
        <strain evidence="3 4">M1</strain>
    </source>
</reference>